<dbReference type="PANTHER" id="PTHR38589">
    <property type="entry name" value="BLR0621 PROTEIN"/>
    <property type="match status" value="1"/>
</dbReference>
<organism evidence="8 9">
    <name type="scientific">Albimonas pacifica</name>
    <dbReference type="NCBI Taxonomy" id="1114924"/>
    <lineage>
        <taxon>Bacteria</taxon>
        <taxon>Pseudomonadati</taxon>
        <taxon>Pseudomonadota</taxon>
        <taxon>Alphaproteobacteria</taxon>
        <taxon>Rhodobacterales</taxon>
        <taxon>Paracoccaceae</taxon>
        <taxon>Albimonas</taxon>
    </lineage>
</organism>
<evidence type="ECO:0000256" key="1">
    <source>
        <dbReference type="ARBA" id="ARBA00004752"/>
    </source>
</evidence>
<keyword evidence="4" id="KW-0133">Cell shape</keyword>
<evidence type="ECO:0000313" key="8">
    <source>
        <dbReference type="EMBL" id="SFI12690.1"/>
    </source>
</evidence>
<sequence length="175" mass="19726">MARGPQAAVPRPGDLLVTRWEARFLGRRFPCAVGFGGIGPKRGEGDGITPQGVHSLEFTLWRADRRLRPSGRLPARPIGPRDGWSDDPADPLYNRRVPWPSRHSAERLRRADRLYDLVAVVDFNRAPPVAGAGSAIFLHVWKRPRKWTAGCVAFRAPDLAWILERWGPRSRLIVR</sequence>
<comment type="pathway">
    <text evidence="1">Cell wall biogenesis; peptidoglycan biosynthesis.</text>
</comment>
<evidence type="ECO:0000256" key="2">
    <source>
        <dbReference type="ARBA" id="ARBA00005992"/>
    </source>
</evidence>
<dbReference type="SUPFAM" id="SSF141523">
    <property type="entry name" value="L,D-transpeptidase catalytic domain-like"/>
    <property type="match status" value="1"/>
</dbReference>
<evidence type="ECO:0000256" key="5">
    <source>
        <dbReference type="ARBA" id="ARBA00022984"/>
    </source>
</evidence>
<keyword evidence="3" id="KW-0808">Transferase</keyword>
<dbReference type="GO" id="GO:0008360">
    <property type="term" value="P:regulation of cell shape"/>
    <property type="evidence" value="ECO:0007669"/>
    <property type="project" value="UniProtKB-KW"/>
</dbReference>
<dbReference type="InterPro" id="IPR038063">
    <property type="entry name" value="Transpep_catalytic_dom"/>
</dbReference>
<accession>A0A1I3FND4</accession>
<proteinExistence type="inferred from homology"/>
<keyword evidence="9" id="KW-1185">Reference proteome</keyword>
<dbReference type="STRING" id="1114924.SAMN05216258_104401"/>
<feature type="domain" description="L,D-TPase catalytic" evidence="7">
    <location>
        <begin position="27"/>
        <end position="173"/>
    </location>
</feature>
<dbReference type="GO" id="GO:0004180">
    <property type="term" value="F:carboxypeptidase activity"/>
    <property type="evidence" value="ECO:0007669"/>
    <property type="project" value="UniProtKB-ARBA"/>
</dbReference>
<dbReference type="PANTHER" id="PTHR38589:SF1">
    <property type="entry name" value="BLR0621 PROTEIN"/>
    <property type="match status" value="1"/>
</dbReference>
<dbReference type="GO" id="GO:0009252">
    <property type="term" value="P:peptidoglycan biosynthetic process"/>
    <property type="evidence" value="ECO:0007669"/>
    <property type="project" value="UniProtKB-UniPathway"/>
</dbReference>
<evidence type="ECO:0000256" key="3">
    <source>
        <dbReference type="ARBA" id="ARBA00022679"/>
    </source>
</evidence>
<dbReference type="GO" id="GO:0016740">
    <property type="term" value="F:transferase activity"/>
    <property type="evidence" value="ECO:0007669"/>
    <property type="project" value="UniProtKB-KW"/>
</dbReference>
<dbReference type="AlphaFoldDB" id="A0A1I3FND4"/>
<dbReference type="InterPro" id="IPR005490">
    <property type="entry name" value="LD_TPept_cat_dom"/>
</dbReference>
<reference evidence="8 9" key="1">
    <citation type="submission" date="2016-10" db="EMBL/GenBank/DDBJ databases">
        <authorList>
            <person name="de Groot N.N."/>
        </authorList>
    </citation>
    <scope>NUCLEOTIDE SEQUENCE [LARGE SCALE GENOMIC DNA]</scope>
    <source>
        <strain evidence="8 9">CGMCC 1.11030</strain>
    </source>
</reference>
<dbReference type="EMBL" id="FOQH01000004">
    <property type="protein sequence ID" value="SFI12690.1"/>
    <property type="molecule type" value="Genomic_DNA"/>
</dbReference>
<evidence type="ECO:0000259" key="7">
    <source>
        <dbReference type="Pfam" id="PF03734"/>
    </source>
</evidence>
<keyword evidence="5" id="KW-0573">Peptidoglycan synthesis</keyword>
<dbReference type="Pfam" id="PF03734">
    <property type="entry name" value="YkuD"/>
    <property type="match status" value="1"/>
</dbReference>
<dbReference type="Proteomes" id="UP000199377">
    <property type="component" value="Unassembled WGS sequence"/>
</dbReference>
<dbReference type="GO" id="GO:0071555">
    <property type="term" value="P:cell wall organization"/>
    <property type="evidence" value="ECO:0007669"/>
    <property type="project" value="UniProtKB-KW"/>
</dbReference>
<evidence type="ECO:0000256" key="6">
    <source>
        <dbReference type="ARBA" id="ARBA00023316"/>
    </source>
</evidence>
<evidence type="ECO:0000313" key="9">
    <source>
        <dbReference type="Proteomes" id="UP000199377"/>
    </source>
</evidence>
<keyword evidence="6" id="KW-0961">Cell wall biogenesis/degradation</keyword>
<evidence type="ECO:0000256" key="4">
    <source>
        <dbReference type="ARBA" id="ARBA00022960"/>
    </source>
</evidence>
<comment type="similarity">
    <text evidence="2">Belongs to the YkuD family.</text>
</comment>
<name>A0A1I3FND4_9RHOB</name>
<protein>
    <submittedName>
        <fullName evidence="8">L,D-peptidoglycan transpeptidase YkuD, ErfK/YbiS/YcfS/YnhG family</fullName>
    </submittedName>
</protein>
<dbReference type="UniPathway" id="UPA00219"/>
<gene>
    <name evidence="8" type="ORF">SAMN05216258_104401</name>
</gene>